<dbReference type="InterPro" id="IPR001357">
    <property type="entry name" value="BRCT_dom"/>
</dbReference>
<dbReference type="HAMAP" id="MF_03028">
    <property type="entry name" value="Pescadillo"/>
    <property type="match status" value="1"/>
</dbReference>
<evidence type="ECO:0000313" key="8">
    <source>
        <dbReference type="RefSeq" id="XP_070483003.1"/>
    </source>
</evidence>
<keyword evidence="7" id="KW-1185">Reference proteome</keyword>
<feature type="coiled-coil region" evidence="4">
    <location>
        <begin position="525"/>
        <end position="552"/>
    </location>
</feature>
<dbReference type="PROSITE" id="PS50172">
    <property type="entry name" value="BRCT"/>
    <property type="match status" value="1"/>
</dbReference>
<feature type="region of interest" description="Disordered" evidence="5">
    <location>
        <begin position="572"/>
        <end position="596"/>
    </location>
</feature>
<keyword evidence="2 4" id="KW-0698">rRNA processing</keyword>
<comment type="subcellular location">
    <subcellularLocation>
        <location evidence="4">Nucleus</location>
        <location evidence="4">Nucleolus</location>
    </subcellularLocation>
    <subcellularLocation>
        <location evidence="4">Nucleus</location>
        <location evidence="4">Nucleoplasm</location>
    </subcellularLocation>
    <subcellularLocation>
        <location evidence="4">Chromosome</location>
    </subcellularLocation>
    <text evidence="4">Appears to localize to the periphery of metaphase chromosomes during mitosis and to the prenucleolar bodies that form in mitotic cells prior to the actual nucleoli.</text>
</comment>
<comment type="function">
    <text evidence="4">Component of the PeBoW complex, which is required for maturation of 28S and 5.8S ribosomal RNAs and formation of the 60S ribosome.</text>
</comment>
<dbReference type="PANTHER" id="PTHR12221">
    <property type="entry name" value="PESCADILLO - RELATED"/>
    <property type="match status" value="1"/>
</dbReference>
<evidence type="ECO:0000259" key="6">
    <source>
        <dbReference type="PROSITE" id="PS50172"/>
    </source>
</evidence>
<sequence length="596" mass="69156">MRNKDGEYKRYERGSATNYITRNKARKKLQLSLADFRRLCILKGIYPHEPKHKKKVNKGSTAARTFYLIKDIKFLLHEPIVNKFREYKVFVRKLRKAYGKSEWNTVERLKDNKPNYKLDHIVKERYPTFIDALRDLDDALSMCFLFSTFPRTGKCHVQTIQLCRRLTVEFLHYVIAARALRKVFLSIKGIYYQAEVLGQPIVWIMPYAFSHDHPTDVDYRVMATFTEFYTTLLGFVNFRLYQSLNLHYPPKLEGQTHTEAKASEDTYALDSESSMEKLAALSASLARVVVPAEEEAEVDEFPPDGEMALQEEDRRKELEAQEKHKKLFEGLKFFLNREVPREALAFVLRSFGGDVSWDKSLCIGATYDVTDPCITHQIVDRPGQQTPVIGRYYVQPQWVFDSVNARLLLPVADYFPGVQLPPHLSPFVSEKEGDYVPPEKLKLLALQRGEHPGSMNESEEEDEEEDNEEEDNEGDGDEGGENEEEEEEEDVEAGSEKEEEAQLTALEEQRMEGKKPRVMAGTVKLEDKQRLAQEEESEAKRLAIMMMKKREKYLYNKIMFGKRRKIREANKLAEKRKAHDEAVKSEKKKAKKARPV</sequence>
<comment type="similarity">
    <text evidence="4">Belongs to the pescadillo family.</text>
</comment>
<dbReference type="SUPFAM" id="SSF52113">
    <property type="entry name" value="BRCT domain"/>
    <property type="match status" value="1"/>
</dbReference>
<keyword evidence="4" id="KW-0158">Chromosome</keyword>
<comment type="subunit">
    <text evidence="4">Component of the PeBoW complex, composed of BOP1, PES1 and WDR12. Within the PeBoW complex BOP1 interacts directly with PES1 and WDR12. The PeBoW complex also associates with the 66S pre-ribosome. Interacts with IRS1 and UBTF. May interact with MAP1B.</text>
</comment>
<dbReference type="CDD" id="cd17709">
    <property type="entry name" value="BRCT_pescadillo_like"/>
    <property type="match status" value="1"/>
</dbReference>
<proteinExistence type="inferred from homology"/>
<feature type="compositionally biased region" description="Acidic residues" evidence="5">
    <location>
        <begin position="457"/>
        <end position="501"/>
    </location>
</feature>
<evidence type="ECO:0000256" key="2">
    <source>
        <dbReference type="ARBA" id="ARBA00022552"/>
    </source>
</evidence>
<dbReference type="Gene3D" id="3.40.50.10190">
    <property type="entry name" value="BRCT domain"/>
    <property type="match status" value="1"/>
</dbReference>
<feature type="domain" description="BRCT" evidence="6">
    <location>
        <begin position="323"/>
        <end position="416"/>
    </location>
</feature>
<feature type="compositionally biased region" description="Basic and acidic residues" evidence="5">
    <location>
        <begin position="572"/>
        <end position="585"/>
    </location>
</feature>
<dbReference type="InterPro" id="IPR010613">
    <property type="entry name" value="PES"/>
</dbReference>
<dbReference type="PANTHER" id="PTHR12221:SF6">
    <property type="entry name" value="PESCADILLO HOMOLOG"/>
    <property type="match status" value="1"/>
</dbReference>
<evidence type="ECO:0000256" key="4">
    <source>
        <dbReference type="HAMAP-Rule" id="MF_03028"/>
    </source>
</evidence>
<comment type="PTM">
    <text evidence="4">Sumoylated.</text>
</comment>
<dbReference type="Proteomes" id="UP001652662">
    <property type="component" value="Chromosome 7"/>
</dbReference>
<dbReference type="Pfam" id="PF06732">
    <property type="entry name" value="Pescadillo_N"/>
    <property type="match status" value="1"/>
</dbReference>
<gene>
    <name evidence="4 8" type="primary">PES1</name>
</gene>
<protein>
    <recommendedName>
        <fullName evidence="4">Pescadillo homolog</fullName>
    </recommendedName>
</protein>
<dbReference type="SMART" id="SM00292">
    <property type="entry name" value="BRCT"/>
    <property type="match status" value="1"/>
</dbReference>
<evidence type="ECO:0000256" key="3">
    <source>
        <dbReference type="ARBA" id="ARBA00023242"/>
    </source>
</evidence>
<keyword evidence="4" id="KW-0832">Ubl conjugation</keyword>
<dbReference type="InterPro" id="IPR036420">
    <property type="entry name" value="BRCT_dom_sf"/>
</dbReference>
<name>A0ABM4Q0N7_EQUPR</name>
<keyword evidence="3 4" id="KW-0539">Nucleus</keyword>
<evidence type="ECO:0000313" key="7">
    <source>
        <dbReference type="Proteomes" id="UP001652662"/>
    </source>
</evidence>
<evidence type="ECO:0000256" key="5">
    <source>
        <dbReference type="SAM" id="MobiDB-lite"/>
    </source>
</evidence>
<reference evidence="8" key="1">
    <citation type="submission" date="2025-08" db="UniProtKB">
        <authorList>
            <consortium name="RefSeq"/>
        </authorList>
    </citation>
    <scope>IDENTIFICATION</scope>
    <source>
        <tissue evidence="8">Blood</tissue>
    </source>
</reference>
<dbReference type="RefSeq" id="XP_070483003.1">
    <property type="nucleotide sequence ID" value="XM_070626902.1"/>
</dbReference>
<accession>A0ABM4Q0N7</accession>
<feature type="compositionally biased region" description="Basic residues" evidence="5">
    <location>
        <begin position="586"/>
        <end position="596"/>
    </location>
</feature>
<organism evidence="7 8">
    <name type="scientific">Equus przewalskii</name>
    <name type="common">Przewalski's horse</name>
    <name type="synonym">Equus caballus przewalskii</name>
    <dbReference type="NCBI Taxonomy" id="9798"/>
    <lineage>
        <taxon>Eukaryota</taxon>
        <taxon>Metazoa</taxon>
        <taxon>Chordata</taxon>
        <taxon>Craniata</taxon>
        <taxon>Vertebrata</taxon>
        <taxon>Euteleostomi</taxon>
        <taxon>Mammalia</taxon>
        <taxon>Eutheria</taxon>
        <taxon>Laurasiatheria</taxon>
        <taxon>Perissodactyla</taxon>
        <taxon>Equidae</taxon>
        <taxon>Equus</taxon>
    </lineage>
</organism>
<dbReference type="GeneID" id="103548104"/>
<evidence type="ECO:0000256" key="1">
    <source>
        <dbReference type="ARBA" id="ARBA00022517"/>
    </source>
</evidence>
<keyword evidence="4" id="KW-0175">Coiled coil</keyword>
<keyword evidence="1 4" id="KW-0690">Ribosome biogenesis</keyword>
<feature type="region of interest" description="Disordered" evidence="5">
    <location>
        <begin position="447"/>
        <end position="522"/>
    </location>
</feature>